<comment type="similarity">
    <text evidence="3">Belongs to the bacterial solute-binding protein SsuA/TauA family.</text>
</comment>
<evidence type="ECO:0000313" key="11">
    <source>
        <dbReference type="Proteomes" id="UP000431744"/>
    </source>
</evidence>
<comment type="subcellular location">
    <subcellularLocation>
        <location evidence="2">Cell inner membrane</location>
    </subcellularLocation>
    <subcellularLocation>
        <location evidence="1">Periplasm</location>
    </subcellularLocation>
</comment>
<dbReference type="SUPFAM" id="SSF53850">
    <property type="entry name" value="Periplasmic binding protein-like II"/>
    <property type="match status" value="1"/>
</dbReference>
<keyword evidence="6" id="KW-0997">Cell inner membrane</keyword>
<dbReference type="RefSeq" id="WP_158029908.1">
    <property type="nucleotide sequence ID" value="NZ_BMHG01000002.1"/>
</dbReference>
<comment type="caution">
    <text evidence="10">The sequence shown here is derived from an EMBL/GenBank/DDBJ whole genome shotgun (WGS) entry which is preliminary data.</text>
</comment>
<reference evidence="10 11" key="1">
    <citation type="submission" date="2019-09" db="EMBL/GenBank/DDBJ databases">
        <title>Phylogeny of genus Pseudoclavibacter and closely related genus.</title>
        <authorList>
            <person name="Li Y."/>
        </authorList>
    </citation>
    <scope>NUCLEOTIDE SEQUENCE [LARGE SCALE GENOMIC DNA]</scope>
    <source>
        <strain evidence="10 11">EGI 60007</strain>
    </source>
</reference>
<evidence type="ECO:0000256" key="9">
    <source>
        <dbReference type="SAM" id="SignalP"/>
    </source>
</evidence>
<dbReference type="CDD" id="cd13553">
    <property type="entry name" value="PBP2_NrtA_CpmA_like"/>
    <property type="match status" value="1"/>
</dbReference>
<dbReference type="EMBL" id="WBJY01000004">
    <property type="protein sequence ID" value="KAB1646742.1"/>
    <property type="molecule type" value="Genomic_DNA"/>
</dbReference>
<feature type="chain" id="PRO_5026286327" evidence="9">
    <location>
        <begin position="30"/>
        <end position="357"/>
    </location>
</feature>
<gene>
    <name evidence="10" type="ORF">F8O04_13430</name>
</gene>
<evidence type="ECO:0000256" key="2">
    <source>
        <dbReference type="ARBA" id="ARBA00004533"/>
    </source>
</evidence>
<keyword evidence="7 9" id="KW-0732">Signal</keyword>
<dbReference type="PANTHER" id="PTHR30024">
    <property type="entry name" value="ALIPHATIC SULFONATES-BINDING PROTEIN-RELATED"/>
    <property type="match status" value="1"/>
</dbReference>
<evidence type="ECO:0000256" key="1">
    <source>
        <dbReference type="ARBA" id="ARBA00004418"/>
    </source>
</evidence>
<keyword evidence="8" id="KW-0472">Membrane</keyword>
<dbReference type="Pfam" id="PF13379">
    <property type="entry name" value="NMT1_2"/>
    <property type="match status" value="1"/>
</dbReference>
<accession>A0A6H9WLF4</accession>
<keyword evidence="4" id="KW-0813">Transport</keyword>
<feature type="signal peptide" evidence="9">
    <location>
        <begin position="1"/>
        <end position="29"/>
    </location>
</feature>
<dbReference type="GO" id="GO:0042597">
    <property type="term" value="C:periplasmic space"/>
    <property type="evidence" value="ECO:0007669"/>
    <property type="project" value="UniProtKB-SubCell"/>
</dbReference>
<keyword evidence="5" id="KW-1003">Cell membrane</keyword>
<keyword evidence="11" id="KW-1185">Reference proteome</keyword>
<dbReference type="GO" id="GO:0005886">
    <property type="term" value="C:plasma membrane"/>
    <property type="evidence" value="ECO:0007669"/>
    <property type="project" value="UniProtKB-SubCell"/>
</dbReference>
<proteinExistence type="inferred from homology"/>
<dbReference type="OrthoDB" id="506341at2"/>
<evidence type="ECO:0000256" key="4">
    <source>
        <dbReference type="ARBA" id="ARBA00022448"/>
    </source>
</evidence>
<protein>
    <submittedName>
        <fullName evidence="10">ABC transporter substrate-binding protein</fullName>
    </submittedName>
</protein>
<evidence type="ECO:0000256" key="8">
    <source>
        <dbReference type="ARBA" id="ARBA00023136"/>
    </source>
</evidence>
<organism evidence="10 11">
    <name type="scientific">Pseudoclavibacter endophyticus</name>
    <dbReference type="NCBI Taxonomy" id="1778590"/>
    <lineage>
        <taxon>Bacteria</taxon>
        <taxon>Bacillati</taxon>
        <taxon>Actinomycetota</taxon>
        <taxon>Actinomycetes</taxon>
        <taxon>Micrococcales</taxon>
        <taxon>Microbacteriaceae</taxon>
        <taxon>Pseudoclavibacter</taxon>
    </lineage>
</organism>
<dbReference type="InterPro" id="IPR044527">
    <property type="entry name" value="NrtA/CpmA_ABC-bd_dom"/>
</dbReference>
<dbReference type="Proteomes" id="UP000431744">
    <property type="component" value="Unassembled WGS sequence"/>
</dbReference>
<dbReference type="PANTHER" id="PTHR30024:SF47">
    <property type="entry name" value="TAURINE-BINDING PERIPLASMIC PROTEIN"/>
    <property type="match status" value="1"/>
</dbReference>
<evidence type="ECO:0000256" key="3">
    <source>
        <dbReference type="ARBA" id="ARBA00010742"/>
    </source>
</evidence>
<evidence type="ECO:0000256" key="6">
    <source>
        <dbReference type="ARBA" id="ARBA00022519"/>
    </source>
</evidence>
<dbReference type="PROSITE" id="PS51257">
    <property type="entry name" value="PROKAR_LIPOPROTEIN"/>
    <property type="match status" value="1"/>
</dbReference>
<evidence type="ECO:0000313" key="10">
    <source>
        <dbReference type="EMBL" id="KAB1646742.1"/>
    </source>
</evidence>
<name>A0A6H9WLF4_9MICO</name>
<evidence type="ECO:0000256" key="7">
    <source>
        <dbReference type="ARBA" id="ARBA00022729"/>
    </source>
</evidence>
<dbReference type="Gene3D" id="3.40.190.10">
    <property type="entry name" value="Periplasmic binding protein-like II"/>
    <property type="match status" value="2"/>
</dbReference>
<sequence length="357" mass="36056">MPSSIRTHSAIAAAGVIAALLAGCAPAAAADGGGNDGGPISELRLGYFANATHAPALVGLHGGHFDAALGDLELTAHAFGAGPAAIEALSAGAIDVAYVGPNPAINTFIQSGGESVRIIAGAASGGAALVVREGIESPADLAGTIIASPQLGNTQDVALREWLADQGFETDLSGRGDVRVTPTANAQAFRLIQQGDLDGAWMPEPWASRLVLEGGAHVLVDEAELWDDGAFPTTLLVVRQGFLDAHPEAVKALLEGHLAAVQWIARNPAAAAVAINDAIAAETGAPLGDAVIDRALSHVDFTVDPLAAAFPALIEAGVRQGTQREGSIDGLFDLGPLNDLLATRSQARVSDAGLGAE</sequence>
<evidence type="ECO:0000256" key="5">
    <source>
        <dbReference type="ARBA" id="ARBA00022475"/>
    </source>
</evidence>
<dbReference type="AlphaFoldDB" id="A0A6H9WLF4"/>